<protein>
    <submittedName>
        <fullName evidence="2">Uncharacterized protein</fullName>
    </submittedName>
</protein>
<dbReference type="AlphaFoldDB" id="A0A8I6SLY8"/>
<proteinExistence type="predicted"/>
<dbReference type="PANTHER" id="PTHR34438:SF1">
    <property type="entry name" value="CHROMOSOME 2 OPEN READING FRAME 81"/>
    <property type="match status" value="1"/>
</dbReference>
<name>A0A8I6SLY8_CIMLE</name>
<dbReference type="RefSeq" id="XP_024084792.1">
    <property type="nucleotide sequence ID" value="XM_024229024.1"/>
</dbReference>
<evidence type="ECO:0000313" key="3">
    <source>
        <dbReference type="Proteomes" id="UP000494040"/>
    </source>
</evidence>
<dbReference type="EnsemblMetazoa" id="XM_024229024.1">
    <property type="protein sequence ID" value="XP_024084792.1"/>
    <property type="gene ID" value="LOC106660850"/>
</dbReference>
<dbReference type="Proteomes" id="UP000494040">
    <property type="component" value="Unassembled WGS sequence"/>
</dbReference>
<evidence type="ECO:0000256" key="1">
    <source>
        <dbReference type="SAM" id="MobiDB-lite"/>
    </source>
</evidence>
<dbReference type="PANTHER" id="PTHR34438">
    <property type="entry name" value="SI:DKEY-97L20.6"/>
    <property type="match status" value="1"/>
</dbReference>
<dbReference type="InterPro" id="IPR028042">
    <property type="entry name" value="DUF4639"/>
</dbReference>
<dbReference type="Pfam" id="PF15479">
    <property type="entry name" value="DUF4639"/>
    <property type="match status" value="1"/>
</dbReference>
<keyword evidence="3" id="KW-1185">Reference proteome</keyword>
<evidence type="ECO:0000313" key="2">
    <source>
        <dbReference type="EnsemblMetazoa" id="XP_024084792.1"/>
    </source>
</evidence>
<dbReference type="OrthoDB" id="193650at2759"/>
<accession>A0A8I6SLY8</accession>
<reference evidence="2" key="1">
    <citation type="submission" date="2022-01" db="UniProtKB">
        <authorList>
            <consortium name="EnsemblMetazoa"/>
        </authorList>
    </citation>
    <scope>IDENTIFICATION</scope>
</reference>
<dbReference type="GeneID" id="106660850"/>
<sequence>MTSVSGKADQQKRPSVQSGVRTFPRQFPSLIDDFMEGDFKFEEERDMLAFQVREMVFRRIIDTEYSKYIDSQVAPFTVHCFQMALKKLLNWNFQQKDLMDTPRDWDEDYEPPPCPIDSWASFGLPLAQKVTEPPYVSSSISVENPPEPAESELADQDTTMSGKDGKERKFRGSIAVPYMRQDHRPSRLSMSLKSTRSFTSHRQQRGSTCSLFQSKTTGSYLKNFTTFVRGLGNYIDPRKFPPPSCWSILSRIYLHL</sequence>
<feature type="region of interest" description="Disordered" evidence="1">
    <location>
        <begin position="136"/>
        <end position="166"/>
    </location>
</feature>
<organism evidence="2 3">
    <name type="scientific">Cimex lectularius</name>
    <name type="common">Bed bug</name>
    <name type="synonym">Acanthia lectularia</name>
    <dbReference type="NCBI Taxonomy" id="79782"/>
    <lineage>
        <taxon>Eukaryota</taxon>
        <taxon>Metazoa</taxon>
        <taxon>Ecdysozoa</taxon>
        <taxon>Arthropoda</taxon>
        <taxon>Hexapoda</taxon>
        <taxon>Insecta</taxon>
        <taxon>Pterygota</taxon>
        <taxon>Neoptera</taxon>
        <taxon>Paraneoptera</taxon>
        <taxon>Hemiptera</taxon>
        <taxon>Heteroptera</taxon>
        <taxon>Panheteroptera</taxon>
        <taxon>Cimicomorpha</taxon>
        <taxon>Cimicidae</taxon>
        <taxon>Cimex</taxon>
    </lineage>
</organism>